<accession>A0A4S2FKQ3</accession>
<protein>
    <submittedName>
        <fullName evidence="7">DUF4971 domain-containing protein</fullName>
    </submittedName>
</protein>
<dbReference type="PANTHER" id="PTHR31018">
    <property type="entry name" value="SPORULATION-SPECIFIC PROTEIN-RELATED"/>
    <property type="match status" value="1"/>
</dbReference>
<dbReference type="InterPro" id="IPR036941">
    <property type="entry name" value="Rcpt_L-dom_sf"/>
</dbReference>
<dbReference type="AlphaFoldDB" id="A0A4S2FKQ3"/>
<organism evidence="7 8">
    <name type="scientific">Muribaculum intestinale</name>
    <dbReference type="NCBI Taxonomy" id="1796646"/>
    <lineage>
        <taxon>Bacteria</taxon>
        <taxon>Pseudomonadati</taxon>
        <taxon>Bacteroidota</taxon>
        <taxon>Bacteroidia</taxon>
        <taxon>Bacteroidales</taxon>
        <taxon>Muribaculaceae</taxon>
        <taxon>Muribaculum</taxon>
    </lineage>
</organism>
<evidence type="ECO:0000256" key="1">
    <source>
        <dbReference type="ARBA" id="ARBA00004191"/>
    </source>
</evidence>
<evidence type="ECO:0000256" key="3">
    <source>
        <dbReference type="ARBA" id="ARBA00022525"/>
    </source>
</evidence>
<comment type="subcellular location">
    <subcellularLocation>
        <location evidence="1">Secreted</location>
        <location evidence="1">Cell wall</location>
    </subcellularLocation>
</comment>
<reference evidence="7 8" key="1">
    <citation type="submission" date="2019-04" db="EMBL/GenBank/DDBJ databases">
        <title>Microbes associate with the intestines of laboratory mice.</title>
        <authorList>
            <person name="Navarre W."/>
            <person name="Wong E."/>
            <person name="Huang K."/>
            <person name="Tropini C."/>
            <person name="Ng K."/>
            <person name="Yu B."/>
        </authorList>
    </citation>
    <scope>NUCLEOTIDE SEQUENCE [LARGE SCALE GENOMIC DNA]</scope>
    <source>
        <strain evidence="7 8">NM06_A21</strain>
    </source>
</reference>
<keyword evidence="5" id="KW-0325">Glycoprotein</keyword>
<dbReference type="RefSeq" id="WP_135993904.1">
    <property type="nucleotide sequence ID" value="NZ_SRYD01000073.1"/>
</dbReference>
<evidence type="ECO:0000256" key="6">
    <source>
        <dbReference type="SAM" id="SignalP"/>
    </source>
</evidence>
<dbReference type="PANTHER" id="PTHR31018:SF3">
    <property type="entry name" value="RECEPTOR PROTEIN-TYROSINE KINASE"/>
    <property type="match status" value="1"/>
</dbReference>
<dbReference type="SUPFAM" id="SSF52058">
    <property type="entry name" value="L domain-like"/>
    <property type="match status" value="1"/>
</dbReference>
<evidence type="ECO:0000313" key="7">
    <source>
        <dbReference type="EMBL" id="TGY69482.1"/>
    </source>
</evidence>
<keyword evidence="4 6" id="KW-0732">Signal</keyword>
<dbReference type="Gene3D" id="2.60.40.2340">
    <property type="match status" value="1"/>
</dbReference>
<evidence type="ECO:0000256" key="4">
    <source>
        <dbReference type="ARBA" id="ARBA00022729"/>
    </source>
</evidence>
<dbReference type="InterPro" id="IPR051648">
    <property type="entry name" value="CWI-Assembly_Regulator"/>
</dbReference>
<gene>
    <name evidence="7" type="ORF">E5333_13945</name>
</gene>
<evidence type="ECO:0000256" key="5">
    <source>
        <dbReference type="ARBA" id="ARBA00023180"/>
    </source>
</evidence>
<sequence length="685" mass="74312">MNKIYYFILFCFAAFCFTACSDDDPEFSGIEGKDHYISDFALNVGGITYQATIAGDKITVEIPYNTDLEGATAAYTLSEGATINPNPSTIQDWENEWKFVVTSKMQESKVYSYTYRYADIEQSGSVVLATQADVDNFAETGINRIDGNLTIGTADGEEITNLEGLANLKQISNTLILNPSYKGADLSGLDNLEQLGSFKLGSIVSTSKNTTLKTVNLPSLLGVVGDFVINSSVIEKVSIPKVTTIGEDLYVASDALLDLDANAVESIGSSLIVKGSVIQKESATTEAIVFSALKRVGNELAIQYFPKLQGIYLPALERVAGTASFTDMALIGSIAMTELYSAGGLTIKNCKEISTIELPGLTSCGEFSVDANKVNKFNISALRDAFGNMTLSNLLIEELDLSRINFNGNTLTLQCNRLNKIVGPETFNGNLLLLPKSCRLTEFTLEGILNMQGNFECKDYFYVKRFIMPFVNVAGDITIAMNSGSVDTGVEIEFPKLQEIGGALTLGDNANANKIDFPLLKRILGSCSVTTRSLKDDIEFPNLESIGTEAGSAQAEFNINDTNILCPKLKTIHGGVNIITSSAVFGMTANNISYPNVESISGDLSITYPYYPAFSPNGIESIDFSGLKSVKSINISGQEDINNFSTFKYLFENNILTEASQWTVTDCGYNPTFQDMKEGRYTPAE</sequence>
<evidence type="ECO:0000313" key="8">
    <source>
        <dbReference type="Proteomes" id="UP000306630"/>
    </source>
</evidence>
<proteinExistence type="predicted"/>
<dbReference type="Proteomes" id="UP000306630">
    <property type="component" value="Unassembled WGS sequence"/>
</dbReference>
<keyword evidence="2" id="KW-0134">Cell wall</keyword>
<dbReference type="Gene3D" id="3.80.20.20">
    <property type="entry name" value="Receptor L-domain"/>
    <property type="match status" value="1"/>
</dbReference>
<dbReference type="GO" id="GO:0030313">
    <property type="term" value="C:cell envelope"/>
    <property type="evidence" value="ECO:0007669"/>
    <property type="project" value="UniProtKB-SubCell"/>
</dbReference>
<comment type="caution">
    <text evidence="7">The sequence shown here is derived from an EMBL/GenBank/DDBJ whole genome shotgun (WGS) entry which is preliminary data.</text>
</comment>
<feature type="chain" id="PRO_5020693364" evidence="6">
    <location>
        <begin position="22"/>
        <end position="685"/>
    </location>
</feature>
<name>A0A4S2FKQ3_9BACT</name>
<dbReference type="EMBL" id="SRYD01000073">
    <property type="protein sequence ID" value="TGY69482.1"/>
    <property type="molecule type" value="Genomic_DNA"/>
</dbReference>
<evidence type="ECO:0000256" key="2">
    <source>
        <dbReference type="ARBA" id="ARBA00022512"/>
    </source>
</evidence>
<feature type="signal peptide" evidence="6">
    <location>
        <begin position="1"/>
        <end position="21"/>
    </location>
</feature>
<keyword evidence="3" id="KW-0964">Secreted</keyword>